<dbReference type="OrthoDB" id="2675985at2"/>
<dbReference type="RefSeq" id="WP_116049662.1">
    <property type="nucleotide sequence ID" value="NZ_QUBQ01000007.1"/>
</dbReference>
<protein>
    <submittedName>
        <fullName evidence="1">Uncharacterized protein</fullName>
    </submittedName>
</protein>
<dbReference type="AlphaFoldDB" id="A0A371P0S7"/>
<accession>A0A371P0S7</accession>
<evidence type="ECO:0000313" key="2">
    <source>
        <dbReference type="Proteomes" id="UP000261905"/>
    </source>
</evidence>
<gene>
    <name evidence="1" type="ORF">DX130_23895</name>
</gene>
<keyword evidence="2" id="KW-1185">Reference proteome</keyword>
<sequence length="826" mass="91446">MSHYFQKRSRVIQLCLVFTLLIGYTIAPNNRIEAAATATSKKPTATIASNIQAILYDAQLVTQEQGKLASFTIAIQNDSSASLQLLDYWAKIKSKSGKTYPTKLKEADKTKVTAPSKGTTYLTYYASVDKDSKLADLSIDLIKWDFSSANYERTLGTLNASGTGATASYGVKEMLFGANKLKGQVKQYTLYQDSQYGYLTIDYSLENLSLSSVDLTSVNYFAQIDGGSVFAFDKNTSNITLKARETKMITLSVAIPLKNLSSKFSLVLSTAEEQSKTNLPIGVFDLPALKPTVAVKPNVTKALYLGGNTLNITAGDSFVSLAANHEQLSTQFVLENTSSTKLPLPALEFYLKTKEGYLYPLTRDSDAEVVLLPKIKQSIQLSGQIPNSGILKTSEIVVFYKNGGEDSKSSFLSNFAVAVKTQTGEQSSAVAQYSGYEVRQESIQRTPNDLADLIVAEFTFKNTTAQAKSKLLLSGHFIIDGVKVDPSKSTIVVLDDVTTIGPGQSYKVVAYTEVPYTQVTSKIEFVMFETDKDKKNEKQIHVFYVDSPTQAKQLGSNEAYQITSLGKRAEVKFVKSALYKGASSDFFYAEVEYTNKERRAINPAQLAGYVQNQTDSIIGLTFSEFKEKVMPNGKVVLSAWTKVPRNFEKDKISFYFGEAFKLGNDAGSAVIKPVFTDYVLKEIEVAKNLKNIEFMNNVLDIKSTVAIVQASDGFAIDSVKLSFNYDLTPNTDSDRAYAEEHKIIVEFVDNDYKQMTFSKELSLGKDNLKDELVVGKNLKKEFLFQNDIVNHKNDYGKGYTINVYDSFQGFKTLIASQNMQWGIVNE</sequence>
<reference evidence="1 2" key="1">
    <citation type="submission" date="2018-08" db="EMBL/GenBank/DDBJ databases">
        <title>Paenibacillus sp. M4BSY-1, whole genome shotgun sequence.</title>
        <authorList>
            <person name="Tuo L."/>
        </authorList>
    </citation>
    <scope>NUCLEOTIDE SEQUENCE [LARGE SCALE GENOMIC DNA]</scope>
    <source>
        <strain evidence="1 2">M4BSY-1</strain>
    </source>
</reference>
<dbReference type="EMBL" id="QUBQ01000007">
    <property type="protein sequence ID" value="REK69549.1"/>
    <property type="molecule type" value="Genomic_DNA"/>
</dbReference>
<name>A0A371P0S7_9BACL</name>
<organism evidence="1 2">
    <name type="scientific">Paenibacillus paeoniae</name>
    <dbReference type="NCBI Taxonomy" id="2292705"/>
    <lineage>
        <taxon>Bacteria</taxon>
        <taxon>Bacillati</taxon>
        <taxon>Bacillota</taxon>
        <taxon>Bacilli</taxon>
        <taxon>Bacillales</taxon>
        <taxon>Paenibacillaceae</taxon>
        <taxon>Paenibacillus</taxon>
    </lineage>
</organism>
<proteinExistence type="predicted"/>
<evidence type="ECO:0000313" key="1">
    <source>
        <dbReference type="EMBL" id="REK69549.1"/>
    </source>
</evidence>
<dbReference type="Proteomes" id="UP000261905">
    <property type="component" value="Unassembled WGS sequence"/>
</dbReference>
<comment type="caution">
    <text evidence="1">The sequence shown here is derived from an EMBL/GenBank/DDBJ whole genome shotgun (WGS) entry which is preliminary data.</text>
</comment>